<comment type="caution">
    <text evidence="2">The sequence shown here is derived from an EMBL/GenBank/DDBJ whole genome shotgun (WGS) entry which is preliminary data.</text>
</comment>
<proteinExistence type="predicted"/>
<dbReference type="InterPro" id="IPR052380">
    <property type="entry name" value="Viral_DNA_packaging_terminase"/>
</dbReference>
<dbReference type="Pfam" id="PF04466">
    <property type="entry name" value="Terminase_3"/>
    <property type="match status" value="1"/>
</dbReference>
<feature type="domain" description="Phage terminase large subunit N-terminal" evidence="1">
    <location>
        <begin position="34"/>
        <end position="233"/>
    </location>
</feature>
<organism evidence="2">
    <name type="scientific">marine sediment metagenome</name>
    <dbReference type="NCBI Taxonomy" id="412755"/>
    <lineage>
        <taxon>unclassified sequences</taxon>
        <taxon>metagenomes</taxon>
        <taxon>ecological metagenomes</taxon>
    </lineage>
</organism>
<accession>X1ENN4</accession>
<feature type="non-terminal residue" evidence="2">
    <location>
        <position position="240"/>
    </location>
</feature>
<protein>
    <recommendedName>
        <fullName evidence="1">Phage terminase large subunit N-terminal domain-containing protein</fullName>
    </recommendedName>
</protein>
<gene>
    <name evidence="2" type="ORF">S03H2_08521</name>
</gene>
<dbReference type="PANTHER" id="PTHR39184">
    <property type="match status" value="1"/>
</dbReference>
<dbReference type="InterPro" id="IPR027417">
    <property type="entry name" value="P-loop_NTPase"/>
</dbReference>
<dbReference type="EMBL" id="BARU01004157">
    <property type="protein sequence ID" value="GAH18739.1"/>
    <property type="molecule type" value="Genomic_DNA"/>
</dbReference>
<evidence type="ECO:0000313" key="2">
    <source>
        <dbReference type="EMBL" id="GAH18739.1"/>
    </source>
</evidence>
<dbReference type="AlphaFoldDB" id="X1ENN4"/>
<dbReference type="PANTHER" id="PTHR39184:SF1">
    <property type="entry name" value="PBSX PHAGE TERMINASE LARGE SUBUNIT"/>
    <property type="match status" value="1"/>
</dbReference>
<dbReference type="Gene3D" id="3.40.50.300">
    <property type="entry name" value="P-loop containing nucleotide triphosphate hydrolases"/>
    <property type="match status" value="1"/>
</dbReference>
<dbReference type="InterPro" id="IPR035412">
    <property type="entry name" value="Terminase_L_N"/>
</dbReference>
<evidence type="ECO:0000259" key="1">
    <source>
        <dbReference type="Pfam" id="PF04466"/>
    </source>
</evidence>
<name>X1ENN4_9ZZZZ</name>
<reference evidence="2" key="1">
    <citation type="journal article" date="2014" name="Front. Microbiol.">
        <title>High frequency of phylogenetically diverse reductive dehalogenase-homologous genes in deep subseafloor sedimentary metagenomes.</title>
        <authorList>
            <person name="Kawai M."/>
            <person name="Futagami T."/>
            <person name="Toyoda A."/>
            <person name="Takaki Y."/>
            <person name="Nishi S."/>
            <person name="Hori S."/>
            <person name="Arai W."/>
            <person name="Tsubouchi T."/>
            <person name="Morono Y."/>
            <person name="Uchiyama I."/>
            <person name="Ito T."/>
            <person name="Fujiyama A."/>
            <person name="Inagaki F."/>
            <person name="Takami H."/>
        </authorList>
    </citation>
    <scope>NUCLEOTIDE SEQUENCE</scope>
    <source>
        <strain evidence="2">Expedition CK06-06</strain>
    </source>
</reference>
<sequence>MKIILIVLAMIVNLNQHLNPNHMELFQATDPELIVYGGADAGKTYSIADKLLCQSVWQNDRSLKALVIRKTFPALRVSALEILEKRAALFKMPFKLNEAKWIAKCYNMTFVFQSLNNKEDYEKLKSQTDIDFIWINEIIQLREPDYEECLRRMRGGKSEFEQIIIDFNPIGKTSWIYKRFFERNIGNARKLRYTILDNHPDYLALEKTQRELKRLQATKTQNINTYNIYFLGEWGELEGR</sequence>